<reference evidence="5" key="2">
    <citation type="submission" date="2023-01" db="EMBL/GenBank/DDBJ databases">
        <authorList>
            <person name="Petersen C."/>
        </authorList>
    </citation>
    <scope>NUCLEOTIDE SEQUENCE</scope>
    <source>
        <strain evidence="5">IBT 12815</strain>
    </source>
</reference>
<dbReference type="PANTHER" id="PTHR43004:SF21">
    <property type="entry name" value="FAD-BINDING DOMAIN-CONTAINING PROTEIN-RELATED"/>
    <property type="match status" value="1"/>
</dbReference>
<dbReference type="GeneID" id="81593231"/>
<dbReference type="EMBL" id="JAQJAE010000006">
    <property type="protein sequence ID" value="KAJ5589257.1"/>
    <property type="molecule type" value="Genomic_DNA"/>
</dbReference>
<evidence type="ECO:0000256" key="1">
    <source>
        <dbReference type="ARBA" id="ARBA00022630"/>
    </source>
</evidence>
<feature type="domain" description="FAD-binding" evidence="4">
    <location>
        <begin position="10"/>
        <end position="382"/>
    </location>
</feature>
<dbReference type="PANTHER" id="PTHR43004">
    <property type="entry name" value="TRK SYSTEM POTASSIUM UPTAKE PROTEIN"/>
    <property type="match status" value="1"/>
</dbReference>
<comment type="caution">
    <text evidence="5">The sequence shown here is derived from an EMBL/GenBank/DDBJ whole genome shotgun (WGS) entry which is preliminary data.</text>
</comment>
<keyword evidence="1" id="KW-0285">Flavoprotein</keyword>
<dbReference type="Gene3D" id="3.50.50.60">
    <property type="entry name" value="FAD/NAD(P)-binding domain"/>
    <property type="match status" value="1"/>
</dbReference>
<organism evidence="5 6">
    <name type="scientific">Penicillium hordei</name>
    <dbReference type="NCBI Taxonomy" id="40994"/>
    <lineage>
        <taxon>Eukaryota</taxon>
        <taxon>Fungi</taxon>
        <taxon>Dikarya</taxon>
        <taxon>Ascomycota</taxon>
        <taxon>Pezizomycotina</taxon>
        <taxon>Eurotiomycetes</taxon>
        <taxon>Eurotiomycetidae</taxon>
        <taxon>Eurotiales</taxon>
        <taxon>Aspergillaceae</taxon>
        <taxon>Penicillium</taxon>
    </lineage>
</organism>
<name>A0AAD6DP43_9EURO</name>
<evidence type="ECO:0000259" key="4">
    <source>
        <dbReference type="Pfam" id="PF01494"/>
    </source>
</evidence>
<dbReference type="AlphaFoldDB" id="A0AAD6DP43"/>
<keyword evidence="3" id="KW-0560">Oxidoreductase</keyword>
<evidence type="ECO:0000256" key="2">
    <source>
        <dbReference type="ARBA" id="ARBA00022827"/>
    </source>
</evidence>
<keyword evidence="2" id="KW-0274">FAD</keyword>
<dbReference type="InterPro" id="IPR050641">
    <property type="entry name" value="RIFMO-like"/>
</dbReference>
<protein>
    <recommendedName>
        <fullName evidence="4">FAD-binding domain-containing protein</fullName>
    </recommendedName>
</protein>
<reference evidence="5" key="1">
    <citation type="journal article" date="2023" name="IMA Fungus">
        <title>Comparative genomic study of the Penicillium genus elucidates a diverse pangenome and 15 lateral gene transfer events.</title>
        <authorList>
            <person name="Petersen C."/>
            <person name="Sorensen T."/>
            <person name="Nielsen M.R."/>
            <person name="Sondergaard T.E."/>
            <person name="Sorensen J.L."/>
            <person name="Fitzpatrick D.A."/>
            <person name="Frisvad J.C."/>
            <person name="Nielsen K.L."/>
        </authorList>
    </citation>
    <scope>NUCLEOTIDE SEQUENCE</scope>
    <source>
        <strain evidence="5">IBT 12815</strain>
    </source>
</reference>
<dbReference type="Pfam" id="PF01494">
    <property type="entry name" value="FAD_binding_3"/>
    <property type="match status" value="1"/>
</dbReference>
<dbReference type="InterPro" id="IPR002938">
    <property type="entry name" value="FAD-bd"/>
</dbReference>
<sequence length="589" mass="64552">MPTETLDSGTVLIVGGGPVGLITATTLAKYGVRSMILERNLTTTMWPKMDLTNARSMEIYQRLGIAEALRKVAVPSHHPFTCLFSSGLHAEKAITAWYLPSPDEYQRRSREYNDGSMPSEPWLRVSQEIFEAWLKGLGMENPLIDFRAGWKVTGARELDPGAQVDAIHPETGEEWRVRADFVIGCDGAHSAIRESLDIPLEGGPIHGYAVLVHFKSRDLSSIQKQGQFWHLFFPNPASDGGSIKGAIIAQDEVDTWTVHRFMRPDVDHTQLSSEEIVYDLLGGMSGQPFPIKIDEILVRSTWTPSVALARSYAGPRRHIFIAGDACHQTVPTGGYGMNTGVADGYDIGWKLAAVIQGWAGPATLLSYEQERRPVGELALQWSKVHMGNLMKMSAELGLDAHVIESNSEAGAQMRAAMHSYLETHDGHNQSIGVEMGYRYASGLCVSSPLEAELSPPEFQPRKYTPSTMPGYRAPHVYLTTGTPVSHLFGYGFTLVAFPESEELATSIGQLTESALKRALPLETVELPGEVHAHEVWGASLVLVRPDGFVSWHGANVRSREEADRIMAQASGFGPDSLDGHDQVLGRSAL</sequence>
<evidence type="ECO:0000313" key="5">
    <source>
        <dbReference type="EMBL" id="KAJ5589257.1"/>
    </source>
</evidence>
<dbReference type="Gene3D" id="3.30.9.10">
    <property type="entry name" value="D-Amino Acid Oxidase, subunit A, domain 2"/>
    <property type="match status" value="1"/>
</dbReference>
<dbReference type="SUPFAM" id="SSF51905">
    <property type="entry name" value="FAD/NAD(P)-binding domain"/>
    <property type="match status" value="1"/>
</dbReference>
<accession>A0AAD6DP43</accession>
<proteinExistence type="predicted"/>
<evidence type="ECO:0000256" key="3">
    <source>
        <dbReference type="ARBA" id="ARBA00023002"/>
    </source>
</evidence>
<dbReference type="Gene3D" id="3.40.30.120">
    <property type="match status" value="1"/>
</dbReference>
<dbReference type="InterPro" id="IPR036188">
    <property type="entry name" value="FAD/NAD-bd_sf"/>
</dbReference>
<gene>
    <name evidence="5" type="ORF">N7537_011935</name>
</gene>
<dbReference type="PRINTS" id="PR00420">
    <property type="entry name" value="RNGMNOXGNASE"/>
</dbReference>
<evidence type="ECO:0000313" key="6">
    <source>
        <dbReference type="Proteomes" id="UP001213799"/>
    </source>
</evidence>
<keyword evidence="6" id="KW-1185">Reference proteome</keyword>
<dbReference type="RefSeq" id="XP_056748276.1">
    <property type="nucleotide sequence ID" value="XM_056902989.1"/>
</dbReference>
<dbReference type="Pfam" id="PF21274">
    <property type="entry name" value="Rng_hyd_C"/>
    <property type="match status" value="1"/>
</dbReference>
<dbReference type="GO" id="GO:0071949">
    <property type="term" value="F:FAD binding"/>
    <property type="evidence" value="ECO:0007669"/>
    <property type="project" value="InterPro"/>
</dbReference>
<dbReference type="Proteomes" id="UP001213799">
    <property type="component" value="Unassembled WGS sequence"/>
</dbReference>
<dbReference type="GO" id="GO:0016709">
    <property type="term" value="F:oxidoreductase activity, acting on paired donors, with incorporation or reduction of molecular oxygen, NAD(P)H as one donor, and incorporation of one atom of oxygen"/>
    <property type="evidence" value="ECO:0007669"/>
    <property type="project" value="UniProtKB-ARBA"/>
</dbReference>